<keyword evidence="2" id="KW-0378">Hydrolase</keyword>
<dbReference type="SMART" id="SM00490">
    <property type="entry name" value="HELICc"/>
    <property type="match status" value="1"/>
</dbReference>
<dbReference type="GO" id="GO:0015616">
    <property type="term" value="F:DNA translocase activity"/>
    <property type="evidence" value="ECO:0007669"/>
    <property type="project" value="TreeGrafter"/>
</dbReference>
<keyword evidence="8" id="KW-1185">Reference proteome</keyword>
<keyword evidence="3" id="KW-0067">ATP-binding</keyword>
<evidence type="ECO:0000256" key="1">
    <source>
        <dbReference type="ARBA" id="ARBA00022741"/>
    </source>
</evidence>
<dbReference type="GO" id="GO:0005524">
    <property type="term" value="F:ATP binding"/>
    <property type="evidence" value="ECO:0007669"/>
    <property type="project" value="InterPro"/>
</dbReference>
<dbReference type="Proteomes" id="UP000053477">
    <property type="component" value="Unassembled WGS sequence"/>
</dbReference>
<dbReference type="SUPFAM" id="SSF52540">
    <property type="entry name" value="P-loop containing nucleoside triphosphate hydrolases"/>
    <property type="match status" value="2"/>
</dbReference>
<dbReference type="InterPro" id="IPR027417">
    <property type="entry name" value="P-loop_NTPase"/>
</dbReference>
<feature type="domain" description="Helicase C-terminal" evidence="6">
    <location>
        <begin position="766"/>
        <end position="925"/>
    </location>
</feature>
<dbReference type="InterPro" id="IPR001650">
    <property type="entry name" value="Helicase_C-like"/>
</dbReference>
<feature type="domain" description="Helicase ATP-binding" evidence="5">
    <location>
        <begin position="435"/>
        <end position="605"/>
    </location>
</feature>
<dbReference type="InterPro" id="IPR000330">
    <property type="entry name" value="SNF2_N"/>
</dbReference>
<dbReference type="InterPro" id="IPR038718">
    <property type="entry name" value="SNF2-like_sf"/>
</dbReference>
<dbReference type="Pfam" id="PF00271">
    <property type="entry name" value="Helicase_C"/>
    <property type="match status" value="1"/>
</dbReference>
<dbReference type="Pfam" id="PF00176">
    <property type="entry name" value="SNF2-rel_dom"/>
    <property type="match status" value="1"/>
</dbReference>
<dbReference type="FunFam" id="3.40.50.10810:FF:000020">
    <property type="entry name" value="DNA repair and recombination protein RAD54B"/>
    <property type="match status" value="1"/>
</dbReference>
<dbReference type="CDD" id="cd18004">
    <property type="entry name" value="DEXHc_RAD54"/>
    <property type="match status" value="1"/>
</dbReference>
<accession>A0A0H2S2Z1</accession>
<evidence type="ECO:0000259" key="5">
    <source>
        <dbReference type="PROSITE" id="PS51192"/>
    </source>
</evidence>
<dbReference type="SMART" id="SM00487">
    <property type="entry name" value="DEXDc"/>
    <property type="match status" value="1"/>
</dbReference>
<dbReference type="PANTHER" id="PTHR45629:SF7">
    <property type="entry name" value="DNA EXCISION REPAIR PROTEIN ERCC-6-RELATED"/>
    <property type="match status" value="1"/>
</dbReference>
<reference evidence="7 8" key="1">
    <citation type="submission" date="2015-04" db="EMBL/GenBank/DDBJ databases">
        <title>Complete genome sequence of Schizopora paradoxa KUC8140, a cosmopolitan wood degrader in East Asia.</title>
        <authorList>
            <consortium name="DOE Joint Genome Institute"/>
            <person name="Min B."/>
            <person name="Park H."/>
            <person name="Jang Y."/>
            <person name="Kim J.-J."/>
            <person name="Kim K.H."/>
            <person name="Pangilinan J."/>
            <person name="Lipzen A."/>
            <person name="Riley R."/>
            <person name="Grigoriev I.V."/>
            <person name="Spatafora J.W."/>
            <person name="Choi I.-G."/>
        </authorList>
    </citation>
    <scope>NUCLEOTIDE SEQUENCE [LARGE SCALE GENOMIC DNA]</scope>
    <source>
        <strain evidence="7 8">KUC8140</strain>
    </source>
</reference>
<evidence type="ECO:0000256" key="3">
    <source>
        <dbReference type="ARBA" id="ARBA00022840"/>
    </source>
</evidence>
<protein>
    <recommendedName>
        <fullName evidence="9">DNA repair and recombination protein RAD54B</fullName>
    </recommendedName>
</protein>
<dbReference type="PROSITE" id="PS51192">
    <property type="entry name" value="HELICASE_ATP_BIND_1"/>
    <property type="match status" value="1"/>
</dbReference>
<feature type="region of interest" description="Disordered" evidence="4">
    <location>
        <begin position="1"/>
        <end position="54"/>
    </location>
</feature>
<dbReference type="InterPro" id="IPR050496">
    <property type="entry name" value="SNF2_RAD54_helicase_repair"/>
</dbReference>
<dbReference type="Gene3D" id="1.20.120.850">
    <property type="entry name" value="SWI2/SNF2 ATPases, N-terminal domain"/>
    <property type="match status" value="1"/>
</dbReference>
<dbReference type="Gene3D" id="3.40.50.10810">
    <property type="entry name" value="Tandem AAA-ATPase domain"/>
    <property type="match status" value="1"/>
</dbReference>
<dbReference type="InterPro" id="IPR014001">
    <property type="entry name" value="Helicase_ATP-bd"/>
</dbReference>
<dbReference type="InterPro" id="IPR049730">
    <property type="entry name" value="SNF2/RAD54-like_C"/>
</dbReference>
<evidence type="ECO:0000313" key="8">
    <source>
        <dbReference type="Proteomes" id="UP000053477"/>
    </source>
</evidence>
<feature type="compositionally biased region" description="Polar residues" evidence="4">
    <location>
        <begin position="34"/>
        <end position="51"/>
    </location>
</feature>
<dbReference type="PANTHER" id="PTHR45629">
    <property type="entry name" value="SNF2/RAD54 FAMILY MEMBER"/>
    <property type="match status" value="1"/>
</dbReference>
<feature type="compositionally biased region" description="Polar residues" evidence="4">
    <location>
        <begin position="170"/>
        <end position="186"/>
    </location>
</feature>
<dbReference type="PROSITE" id="PS51194">
    <property type="entry name" value="HELICASE_CTER"/>
    <property type="match status" value="1"/>
</dbReference>
<name>A0A0H2S2Z1_9AGAM</name>
<evidence type="ECO:0000313" key="7">
    <source>
        <dbReference type="EMBL" id="KLO18384.1"/>
    </source>
</evidence>
<evidence type="ECO:0000256" key="2">
    <source>
        <dbReference type="ARBA" id="ARBA00022801"/>
    </source>
</evidence>
<sequence length="1097" mass="121289">MPSYAPLVPDGGQKRQAPSEFGGSNVPSKRPSLGSASNTHRTSGESGSNSTKRGEQYWMVQWRMPQYKKHKTWDGDGVLVLSGGKGTLFDLEGKILCTGKPNPDGACIGTMLMMQGREMEVDCAVSRDEYLSGRVFGRGGLSTTAPDNSGPPTSVSSSKLTKKFVPLRPVTNNAPLQRQQGASGTSIPKPRQGVELELVDLVNSSTKASRKDASIKTHWIAHWRRPQGRKHKTWDGDGFVTLKDNVLTLITDGGKYVGTSKWDGIPLFDGYECNIKGKVVGIEAQVDAKFVPKIDGWMADDGPCNDEADLEAPVISEEYFEEQSSDTLTPSLPSVTHIDAPSKTRIQPEDTQKKFVAPTNFYGKAIPKAEMPVKPRHDPNAEGAVVMKAPTEEHQKKFNIKFRPVVPVVIDPILARHLRPHQKEGVKFLYECVMGLRRHEGQGAILADEMGMGKTLQTITLVWTLLRQTPYFGAPGVGKVLIVCPVSLITNWKKEFHKWLGKDRVGVFTGDKDKSTIKQFVNTRIHEVLVIGYERLRTVIDELKYCMPKIGLVICDEGHRLKSANNKTSQMFEALDTHRRVILSGTPIQNDLSEFHAMADFCNPGLLDDYSTFKKVFETPITKSRQPGCSEKDMELGEARSAQLQAVARSFVLRRDASILKSYLPPKSEYVVFVSPSKLQKAMFTKILQPDTLSALIGGSMAKSLAMISLLTKLSNSPMLLKAALEKSKGGRNDIDEAGQAVEEALELLPHNAKLEDVSMSGKLTALSNILRYIKSETEEKCILVSHYTSTLNVLEAFCTKMKYSYLRLDGQTPQAKRQEYVDVFNKSSQSANFVFLLSSKAGGVGLNLIGASRLVLIDSDWNPSHDLQSMARIHRDGQKRHVFIYRLLTAGAIDEKIYQRQVTKLGLSDSLMGKGSSDNGGKSKSNSFTSKELRDLFTVQLQTSCHTHELLGCDCMNEADREEDGSTKSDSNDSNDVEDDEDDEEDRQAGFQSASTMKPETFTKMDKDLAKKRKAQLASLGELTHIDCLDPLAAERILDDALKAVVQSQERHEDSESLDCSVVPCGLVTFAFEKTSAMAPKENEKPDEDDEEDSED</sequence>
<feature type="region of interest" description="Disordered" evidence="4">
    <location>
        <begin position="140"/>
        <end position="190"/>
    </location>
</feature>
<organism evidence="7 8">
    <name type="scientific">Schizopora paradoxa</name>
    <dbReference type="NCBI Taxonomy" id="27342"/>
    <lineage>
        <taxon>Eukaryota</taxon>
        <taxon>Fungi</taxon>
        <taxon>Dikarya</taxon>
        <taxon>Basidiomycota</taxon>
        <taxon>Agaricomycotina</taxon>
        <taxon>Agaricomycetes</taxon>
        <taxon>Hymenochaetales</taxon>
        <taxon>Schizoporaceae</taxon>
        <taxon>Schizopora</taxon>
    </lineage>
</organism>
<dbReference type="AlphaFoldDB" id="A0A0H2S2Z1"/>
<dbReference type="STRING" id="27342.A0A0H2S2Z1"/>
<dbReference type="CDD" id="cd18793">
    <property type="entry name" value="SF2_C_SNF"/>
    <property type="match status" value="1"/>
</dbReference>
<feature type="region of interest" description="Disordered" evidence="4">
    <location>
        <begin position="961"/>
        <end position="1003"/>
    </location>
</feature>
<feature type="region of interest" description="Disordered" evidence="4">
    <location>
        <begin position="1075"/>
        <end position="1097"/>
    </location>
</feature>
<keyword evidence="1" id="KW-0547">Nucleotide-binding</keyword>
<dbReference type="Gene3D" id="3.40.50.300">
    <property type="entry name" value="P-loop containing nucleotide triphosphate hydrolases"/>
    <property type="match status" value="1"/>
</dbReference>
<gene>
    <name evidence="7" type="ORF">SCHPADRAFT_899782</name>
</gene>
<feature type="compositionally biased region" description="Acidic residues" evidence="4">
    <location>
        <begin position="974"/>
        <end position="987"/>
    </location>
</feature>
<evidence type="ECO:0008006" key="9">
    <source>
        <dbReference type="Google" id="ProtNLM"/>
    </source>
</evidence>
<dbReference type="GO" id="GO:0007131">
    <property type="term" value="P:reciprocal meiotic recombination"/>
    <property type="evidence" value="ECO:0007669"/>
    <property type="project" value="TreeGrafter"/>
</dbReference>
<dbReference type="OrthoDB" id="413460at2759"/>
<dbReference type="GO" id="GO:0005634">
    <property type="term" value="C:nucleus"/>
    <property type="evidence" value="ECO:0007669"/>
    <property type="project" value="TreeGrafter"/>
</dbReference>
<feature type="compositionally biased region" description="Polar residues" evidence="4">
    <location>
        <begin position="141"/>
        <end position="159"/>
    </location>
</feature>
<feature type="compositionally biased region" description="Acidic residues" evidence="4">
    <location>
        <begin position="1086"/>
        <end position="1097"/>
    </location>
</feature>
<dbReference type="GO" id="GO:0000724">
    <property type="term" value="P:double-strand break repair via homologous recombination"/>
    <property type="evidence" value="ECO:0007669"/>
    <property type="project" value="TreeGrafter"/>
</dbReference>
<dbReference type="GO" id="GO:0016787">
    <property type="term" value="F:hydrolase activity"/>
    <property type="evidence" value="ECO:0007669"/>
    <property type="project" value="UniProtKB-KW"/>
</dbReference>
<proteinExistence type="predicted"/>
<dbReference type="InParanoid" id="A0A0H2S2Z1"/>
<dbReference type="EMBL" id="KQ085895">
    <property type="protein sequence ID" value="KLO18384.1"/>
    <property type="molecule type" value="Genomic_DNA"/>
</dbReference>
<evidence type="ECO:0000256" key="4">
    <source>
        <dbReference type="SAM" id="MobiDB-lite"/>
    </source>
</evidence>
<evidence type="ECO:0000259" key="6">
    <source>
        <dbReference type="PROSITE" id="PS51194"/>
    </source>
</evidence>